<name>A0A0P7VPM6_SCLFO</name>
<sequence>MPLAQLVADPWQRMGLGAGLAEGPPEVLDESMGDEDTPSCALNFMPSHGCFSEYSSLPALKVGM</sequence>
<gene>
    <name evidence="1" type="ORF">Z043_105336</name>
</gene>
<accession>A0A0P7VPM6</accession>
<dbReference type="EMBL" id="JARO02001459">
    <property type="protein sequence ID" value="KPP75412.1"/>
    <property type="molecule type" value="Genomic_DNA"/>
</dbReference>
<proteinExistence type="predicted"/>
<dbReference type="AlphaFoldDB" id="A0A0P7VPM6"/>
<protein>
    <submittedName>
        <fullName evidence="1">Uncharacterized protein</fullName>
    </submittedName>
</protein>
<organism evidence="1 2">
    <name type="scientific">Scleropages formosus</name>
    <name type="common">Asian bonytongue</name>
    <name type="synonym">Osteoglossum formosum</name>
    <dbReference type="NCBI Taxonomy" id="113540"/>
    <lineage>
        <taxon>Eukaryota</taxon>
        <taxon>Metazoa</taxon>
        <taxon>Chordata</taxon>
        <taxon>Craniata</taxon>
        <taxon>Vertebrata</taxon>
        <taxon>Euteleostomi</taxon>
        <taxon>Actinopterygii</taxon>
        <taxon>Neopterygii</taxon>
        <taxon>Teleostei</taxon>
        <taxon>Osteoglossocephala</taxon>
        <taxon>Osteoglossomorpha</taxon>
        <taxon>Osteoglossiformes</taxon>
        <taxon>Osteoglossidae</taxon>
        <taxon>Scleropages</taxon>
    </lineage>
</organism>
<dbReference type="Proteomes" id="UP000034805">
    <property type="component" value="Unassembled WGS sequence"/>
</dbReference>
<evidence type="ECO:0000313" key="2">
    <source>
        <dbReference type="Proteomes" id="UP000034805"/>
    </source>
</evidence>
<reference evidence="1 2" key="1">
    <citation type="submission" date="2015-08" db="EMBL/GenBank/DDBJ databases">
        <title>The genome of the Asian arowana (Scleropages formosus).</title>
        <authorList>
            <person name="Tan M.H."/>
            <person name="Gan H.M."/>
            <person name="Croft L.J."/>
            <person name="Austin C.M."/>
        </authorList>
    </citation>
    <scope>NUCLEOTIDE SEQUENCE [LARGE SCALE GENOMIC DNA]</scope>
    <source>
        <strain evidence="1">Aro1</strain>
    </source>
</reference>
<comment type="caution">
    <text evidence="1">The sequence shown here is derived from an EMBL/GenBank/DDBJ whole genome shotgun (WGS) entry which is preliminary data.</text>
</comment>
<evidence type="ECO:0000313" key="1">
    <source>
        <dbReference type="EMBL" id="KPP75412.1"/>
    </source>
</evidence>